<reference evidence="1 2" key="1">
    <citation type="journal article" date="2019" name="Commun. Biol.">
        <title>The bagworm genome reveals a unique fibroin gene that provides high tensile strength.</title>
        <authorList>
            <person name="Kono N."/>
            <person name="Nakamura H."/>
            <person name="Ohtoshi R."/>
            <person name="Tomita M."/>
            <person name="Numata K."/>
            <person name="Arakawa K."/>
        </authorList>
    </citation>
    <scope>NUCLEOTIDE SEQUENCE [LARGE SCALE GENOMIC DNA]</scope>
</reference>
<gene>
    <name evidence="1" type="ORF">EVAR_46009_1</name>
</gene>
<protein>
    <submittedName>
        <fullName evidence="1">Uncharacterized protein</fullName>
    </submittedName>
</protein>
<keyword evidence="2" id="KW-1185">Reference proteome</keyword>
<evidence type="ECO:0000313" key="1">
    <source>
        <dbReference type="EMBL" id="GBP59641.1"/>
    </source>
</evidence>
<name>A0A4C1X787_EUMVA</name>
<comment type="caution">
    <text evidence="1">The sequence shown here is derived from an EMBL/GenBank/DDBJ whole genome shotgun (WGS) entry which is preliminary data.</text>
</comment>
<dbReference type="EMBL" id="BGZK01000766">
    <property type="protein sequence ID" value="GBP59641.1"/>
    <property type="molecule type" value="Genomic_DNA"/>
</dbReference>
<dbReference type="Proteomes" id="UP000299102">
    <property type="component" value="Unassembled WGS sequence"/>
</dbReference>
<proteinExistence type="predicted"/>
<evidence type="ECO:0000313" key="2">
    <source>
        <dbReference type="Proteomes" id="UP000299102"/>
    </source>
</evidence>
<sequence>MKIEKAAGYNRVSSEMLRDGYNKKPAVLGRLRSWCLKETKVQLNAMYIEGNRVELLKEFVYLDSLLTDNGKHDRGVAILLLPSRRTYVNGNLCDVAYMILVRDKATRSSRSPQNSVKRGQVALLACMLQMHQMNHISRGCASPVHSKSARSAAEVLKTVCFIFAFKSAERPSVFLGT</sequence>
<organism evidence="1 2">
    <name type="scientific">Eumeta variegata</name>
    <name type="common">Bagworm moth</name>
    <name type="synonym">Eumeta japonica</name>
    <dbReference type="NCBI Taxonomy" id="151549"/>
    <lineage>
        <taxon>Eukaryota</taxon>
        <taxon>Metazoa</taxon>
        <taxon>Ecdysozoa</taxon>
        <taxon>Arthropoda</taxon>
        <taxon>Hexapoda</taxon>
        <taxon>Insecta</taxon>
        <taxon>Pterygota</taxon>
        <taxon>Neoptera</taxon>
        <taxon>Endopterygota</taxon>
        <taxon>Lepidoptera</taxon>
        <taxon>Glossata</taxon>
        <taxon>Ditrysia</taxon>
        <taxon>Tineoidea</taxon>
        <taxon>Psychidae</taxon>
        <taxon>Oiketicinae</taxon>
        <taxon>Eumeta</taxon>
    </lineage>
</organism>
<accession>A0A4C1X787</accession>
<dbReference type="AlphaFoldDB" id="A0A4C1X787"/>